<organism evidence="2 3">
    <name type="scientific">Phormidium nigroviride PCC 7112</name>
    <dbReference type="NCBI Taxonomy" id="179408"/>
    <lineage>
        <taxon>Bacteria</taxon>
        <taxon>Bacillati</taxon>
        <taxon>Cyanobacteriota</taxon>
        <taxon>Cyanophyceae</taxon>
        <taxon>Oscillatoriophycideae</taxon>
        <taxon>Oscillatoriales</taxon>
        <taxon>Oscillatoriaceae</taxon>
        <taxon>Phormidium</taxon>
    </lineage>
</organism>
<dbReference type="KEGG" id="oni:Osc7112_5787"/>
<name>K9VR66_9CYAN</name>
<feature type="transmembrane region" description="Helical" evidence="1">
    <location>
        <begin position="32"/>
        <end position="52"/>
    </location>
</feature>
<dbReference type="AlphaFoldDB" id="K9VR66"/>
<dbReference type="HOGENOM" id="CLU_3064194_0_0_3"/>
<protein>
    <submittedName>
        <fullName evidence="2">Uncharacterized protein</fullName>
    </submittedName>
</protein>
<keyword evidence="1" id="KW-0472">Membrane</keyword>
<accession>K9VR66</accession>
<keyword evidence="1" id="KW-1133">Transmembrane helix</keyword>
<dbReference type="EMBL" id="CP003614">
    <property type="protein sequence ID" value="AFZ09997.1"/>
    <property type="molecule type" value="Genomic_DNA"/>
</dbReference>
<gene>
    <name evidence="2" type="ORF">Osc7112_5787</name>
</gene>
<feature type="transmembrane region" description="Helical" evidence="1">
    <location>
        <begin position="6"/>
        <end position="25"/>
    </location>
</feature>
<proteinExistence type="predicted"/>
<keyword evidence="3" id="KW-1185">Reference proteome</keyword>
<reference evidence="2 3" key="1">
    <citation type="submission" date="2012-05" db="EMBL/GenBank/DDBJ databases">
        <title>Finished chromosome of genome of Oscillatoria sp. PCC 7112.</title>
        <authorList>
            <consortium name="US DOE Joint Genome Institute"/>
            <person name="Gugger M."/>
            <person name="Coursin T."/>
            <person name="Rippka R."/>
            <person name="Tandeau De Marsac N."/>
            <person name="Huntemann M."/>
            <person name="Wei C.-L."/>
            <person name="Han J."/>
            <person name="Detter J.C."/>
            <person name="Han C."/>
            <person name="Tapia R."/>
            <person name="Davenport K."/>
            <person name="Daligault H."/>
            <person name="Erkkila T."/>
            <person name="Gu W."/>
            <person name="Munk A.C.C."/>
            <person name="Teshima H."/>
            <person name="Xu Y."/>
            <person name="Chain P."/>
            <person name="Chen A."/>
            <person name="Krypides N."/>
            <person name="Mavromatis K."/>
            <person name="Markowitz V."/>
            <person name="Szeto E."/>
            <person name="Ivanova N."/>
            <person name="Mikhailova N."/>
            <person name="Ovchinnikova G."/>
            <person name="Pagani I."/>
            <person name="Pati A."/>
            <person name="Goodwin L."/>
            <person name="Peters L."/>
            <person name="Pitluck S."/>
            <person name="Woyke T."/>
            <person name="Kerfeld C."/>
        </authorList>
    </citation>
    <scope>NUCLEOTIDE SEQUENCE [LARGE SCALE GENOMIC DNA]</scope>
    <source>
        <strain evidence="2 3">PCC 7112</strain>
    </source>
</reference>
<evidence type="ECO:0000313" key="2">
    <source>
        <dbReference type="EMBL" id="AFZ09997.1"/>
    </source>
</evidence>
<sequence>MSLSAILSLVGIMLWISVGIWDFIASELKETLFWARLAAPVILIAIISAVLLR</sequence>
<dbReference type="Proteomes" id="UP000010478">
    <property type="component" value="Chromosome"/>
</dbReference>
<evidence type="ECO:0000256" key="1">
    <source>
        <dbReference type="SAM" id="Phobius"/>
    </source>
</evidence>
<dbReference type="STRING" id="179408.Osc7112_5787"/>
<keyword evidence="1" id="KW-0812">Transmembrane</keyword>
<evidence type="ECO:0000313" key="3">
    <source>
        <dbReference type="Proteomes" id="UP000010478"/>
    </source>
</evidence>